<dbReference type="SMART" id="SM00327">
    <property type="entry name" value="VWA"/>
    <property type="match status" value="1"/>
</dbReference>
<evidence type="ECO:0000256" key="2">
    <source>
        <dbReference type="SAM" id="Phobius"/>
    </source>
</evidence>
<evidence type="ECO:0000256" key="1">
    <source>
        <dbReference type="SAM" id="MobiDB-lite"/>
    </source>
</evidence>
<feature type="domain" description="VWFA" evidence="3">
    <location>
        <begin position="1"/>
        <end position="182"/>
    </location>
</feature>
<keyword evidence="2" id="KW-0812">Transmembrane</keyword>
<proteinExistence type="predicted"/>
<dbReference type="InterPro" id="IPR036465">
    <property type="entry name" value="vWFA_dom_sf"/>
</dbReference>
<dbReference type="InterPro" id="IPR002035">
    <property type="entry name" value="VWF_A"/>
</dbReference>
<dbReference type="Pfam" id="PF00092">
    <property type="entry name" value="VWA"/>
    <property type="match status" value="1"/>
</dbReference>
<dbReference type="CDD" id="cd00198">
    <property type="entry name" value="vWFA"/>
    <property type="match status" value="1"/>
</dbReference>
<dbReference type="AlphaFoldDB" id="A0A2S7XQ39"/>
<sequence length="595" mass="64650">MRLLIDVSGSMKENDPQNLRVPALRLVNELLPANAQAGVWLFAEKAEVLSPPSVVDDKWKNRTRSRLDRIHSRGLFTNIEQAINAGIDGWKPPIEETDRHLVLLTDGLVDVSKDANQSAASRERILSTQIDQLRELKVKVHAIALSDAVDTELLRMLTSETGGWFESAANADELQRIFLHMLEQTAAPTTVPLTGNRFQIDGQVSEFTLLAFRGSERTTALITPDGKTISATKPQPGALWREEEGYDLVTLTKPMPGQWQLQGVTDPDNRVVVVTDLGIELNPLPAALSHGAPLPIETWLTDHGKMVTRSDLLQLVTATATLTLLDLAAAPAPAAVKPPPADAHADTVAAHEDAHPVEHAEKPADKPVAEIAAAPIEVHLELDAATSHFHAELETQLLTPGSYQLQVTLDSGTFKRQLVKRFKLIGAPLQVHYTQQNPNEKTPAAIIATVEFEADLVDRKTLSGYLSIQGPPGLATVIDLANQNAEPLVLTIPVTQPGKYQVQARLLARTSNGEMIDVKPENANFTFDFAVPEETKTSADTPFSWLDFGLYLLIGNAALGLILGLTWWLLHRSKPAAITTTVVRASKSSAGATST</sequence>
<feature type="compositionally biased region" description="Basic and acidic residues" evidence="1">
    <location>
        <begin position="343"/>
        <end position="363"/>
    </location>
</feature>
<dbReference type="EMBL" id="PPGH01000037">
    <property type="protein sequence ID" value="PQJ95786.1"/>
    <property type="molecule type" value="Genomic_DNA"/>
</dbReference>
<protein>
    <recommendedName>
        <fullName evidence="3">VWFA domain-containing protein</fullName>
    </recommendedName>
</protein>
<feature type="transmembrane region" description="Helical" evidence="2">
    <location>
        <begin position="548"/>
        <end position="570"/>
    </location>
</feature>
<reference evidence="4 5" key="1">
    <citation type="submission" date="2018-01" db="EMBL/GenBank/DDBJ databases">
        <title>The complete genome sequence of Chromatium okenii LaCa, a purple sulfur bacterium with a turbulent life.</title>
        <authorList>
            <person name="Luedin S.M."/>
            <person name="Liechti N."/>
            <person name="Storelli N."/>
            <person name="Danza F."/>
            <person name="Wittwer M."/>
            <person name="Pothier J.F."/>
            <person name="Tonolla M.A."/>
        </authorList>
    </citation>
    <scope>NUCLEOTIDE SEQUENCE [LARGE SCALE GENOMIC DNA]</scope>
    <source>
        <strain evidence="4 5">LaCa</strain>
    </source>
</reference>
<keyword evidence="2" id="KW-1133">Transmembrane helix</keyword>
<name>A0A2S7XQ39_9GAMM</name>
<dbReference type="OrthoDB" id="798937at2"/>
<feature type="region of interest" description="Disordered" evidence="1">
    <location>
        <begin position="336"/>
        <end position="363"/>
    </location>
</feature>
<evidence type="ECO:0000313" key="4">
    <source>
        <dbReference type="EMBL" id="PQJ95786.1"/>
    </source>
</evidence>
<keyword evidence="5" id="KW-1185">Reference proteome</keyword>
<dbReference type="SUPFAM" id="SSF53300">
    <property type="entry name" value="vWA-like"/>
    <property type="match status" value="1"/>
</dbReference>
<dbReference type="Gene3D" id="3.40.50.410">
    <property type="entry name" value="von Willebrand factor, type A domain"/>
    <property type="match status" value="1"/>
</dbReference>
<organism evidence="4 5">
    <name type="scientific">Chromatium okenii</name>
    <dbReference type="NCBI Taxonomy" id="61644"/>
    <lineage>
        <taxon>Bacteria</taxon>
        <taxon>Pseudomonadati</taxon>
        <taxon>Pseudomonadota</taxon>
        <taxon>Gammaproteobacteria</taxon>
        <taxon>Chromatiales</taxon>
        <taxon>Chromatiaceae</taxon>
        <taxon>Chromatium</taxon>
    </lineage>
</organism>
<evidence type="ECO:0000313" key="5">
    <source>
        <dbReference type="Proteomes" id="UP000239936"/>
    </source>
</evidence>
<dbReference type="PROSITE" id="PS50234">
    <property type="entry name" value="VWFA"/>
    <property type="match status" value="1"/>
</dbReference>
<gene>
    <name evidence="4" type="ORF">CXB77_14560</name>
</gene>
<comment type="caution">
    <text evidence="4">The sequence shown here is derived from an EMBL/GenBank/DDBJ whole genome shotgun (WGS) entry which is preliminary data.</text>
</comment>
<dbReference type="Proteomes" id="UP000239936">
    <property type="component" value="Unassembled WGS sequence"/>
</dbReference>
<keyword evidence="2" id="KW-0472">Membrane</keyword>
<accession>A0A2S7XQ39</accession>
<evidence type="ECO:0000259" key="3">
    <source>
        <dbReference type="PROSITE" id="PS50234"/>
    </source>
</evidence>